<dbReference type="SUPFAM" id="SSF103370">
    <property type="entry name" value="NinB"/>
    <property type="match status" value="1"/>
</dbReference>
<dbReference type="EMBL" id="BK014659">
    <property type="protein sequence ID" value="DAD66357.1"/>
    <property type="molecule type" value="Genomic_DNA"/>
</dbReference>
<sequence>MIFNLNEELGRRQFKERCDFLLRQGFLVELTEKRGKRTLKQNSYLHLLLSYFALQYGERMETIKQEVFKRHVNPDIFLQEKDGRGVGRYYALRSSSDLNTKEMTTAIDRFRDWASMEAGIYLPSSDEDALIGAMEREVEENKRWI</sequence>
<protein>
    <submittedName>
        <fullName evidence="1">NinB recombination protein</fullName>
    </submittedName>
</protein>
<dbReference type="InterPro" id="IPR036619">
    <property type="entry name" value="NinB_sf"/>
</dbReference>
<organism evidence="1">
    <name type="scientific">Siphoviridae sp. ct4T77</name>
    <dbReference type="NCBI Taxonomy" id="2823563"/>
    <lineage>
        <taxon>Viruses</taxon>
        <taxon>Duplodnaviria</taxon>
        <taxon>Heunggongvirae</taxon>
        <taxon>Uroviricota</taxon>
        <taxon>Caudoviricetes</taxon>
    </lineage>
</organism>
<proteinExistence type="predicted"/>
<evidence type="ECO:0000313" key="1">
    <source>
        <dbReference type="EMBL" id="DAD66357.1"/>
    </source>
</evidence>
<accession>A0A8S5L8W1</accession>
<reference evidence="1" key="1">
    <citation type="journal article" date="2021" name="Proc. Natl. Acad. Sci. U.S.A.">
        <title>A Catalog of Tens of Thousands of Viruses from Human Metagenomes Reveals Hidden Associations with Chronic Diseases.</title>
        <authorList>
            <person name="Tisza M.J."/>
            <person name="Buck C.B."/>
        </authorList>
    </citation>
    <scope>NUCLEOTIDE SEQUENCE</scope>
    <source>
        <strain evidence="1">Ct4T77</strain>
    </source>
</reference>
<name>A0A8S5L8W1_9CAUD</name>
<dbReference type="Gene3D" id="1.10.3790.10">
    <property type="entry name" value="NinB"/>
    <property type="match status" value="1"/>
</dbReference>